<sequence length="250" mass="28190">MEFHKAPVLAILSIKLGPQCPTDANVGKLVESAINRIVKEDDNIATFSVKVPSLRFLSYRNYKSLPDNSDDVVDTSRSLIMDTPALRDFYITDRSGDSFAINNMSRLQYAYVKAVCCGTIKFCRLIKCKIVPRNSDWMESLVPLLRNTPKLKFLIVDYGSTCQPPNPSPSWRESSSVPECLSSSLEEFEMINYGGREEEEDLVAYILENSKCLKKATISFSPELEDDETMIDMFKAIPRVSVASQLLFKT</sequence>
<dbReference type="Pfam" id="PF08387">
    <property type="entry name" value="FBD"/>
    <property type="match status" value="1"/>
</dbReference>
<evidence type="ECO:0000313" key="2">
    <source>
        <dbReference type="EMBL" id="CAD5330786.1"/>
    </source>
</evidence>
<dbReference type="AlphaFoldDB" id="A0A7G2FAQ4"/>
<protein>
    <submittedName>
        <fullName evidence="2">(thale cress) hypothetical protein</fullName>
    </submittedName>
</protein>
<proteinExistence type="predicted"/>
<feature type="domain" description="FBD" evidence="1">
    <location>
        <begin position="179"/>
        <end position="249"/>
    </location>
</feature>
<dbReference type="InterPro" id="IPR050232">
    <property type="entry name" value="FBL13/AtMIF1-like"/>
</dbReference>
<reference evidence="2 3" key="1">
    <citation type="submission" date="2020-09" db="EMBL/GenBank/DDBJ databases">
        <authorList>
            <person name="Ashkenazy H."/>
        </authorList>
    </citation>
    <scope>NUCLEOTIDE SEQUENCE [LARGE SCALE GENOMIC DNA]</scope>
    <source>
        <strain evidence="3">cv. Cdm-0</strain>
    </source>
</reference>
<gene>
    <name evidence="2" type="ORF">AT9943_LOCUS18298</name>
</gene>
<organism evidence="2 3">
    <name type="scientific">Arabidopsis thaliana</name>
    <name type="common">Mouse-ear cress</name>
    <dbReference type="NCBI Taxonomy" id="3702"/>
    <lineage>
        <taxon>Eukaryota</taxon>
        <taxon>Viridiplantae</taxon>
        <taxon>Streptophyta</taxon>
        <taxon>Embryophyta</taxon>
        <taxon>Tracheophyta</taxon>
        <taxon>Spermatophyta</taxon>
        <taxon>Magnoliopsida</taxon>
        <taxon>eudicotyledons</taxon>
        <taxon>Gunneridae</taxon>
        <taxon>Pentapetalae</taxon>
        <taxon>rosids</taxon>
        <taxon>malvids</taxon>
        <taxon>Brassicales</taxon>
        <taxon>Brassicaceae</taxon>
        <taxon>Camelineae</taxon>
        <taxon>Arabidopsis</taxon>
    </lineage>
</organism>
<dbReference type="EMBL" id="LR881470">
    <property type="protein sequence ID" value="CAD5330786.1"/>
    <property type="molecule type" value="Genomic_DNA"/>
</dbReference>
<accession>A0A7G2FAQ4</accession>
<dbReference type="SMART" id="SM00579">
    <property type="entry name" value="FBD"/>
    <property type="match status" value="1"/>
</dbReference>
<evidence type="ECO:0000259" key="1">
    <source>
        <dbReference type="SMART" id="SM00579"/>
    </source>
</evidence>
<dbReference type="InterPro" id="IPR006566">
    <property type="entry name" value="FBD"/>
</dbReference>
<evidence type="ECO:0000313" key="3">
    <source>
        <dbReference type="Proteomes" id="UP000516314"/>
    </source>
</evidence>
<dbReference type="PANTHER" id="PTHR31900">
    <property type="entry name" value="F-BOX/RNI SUPERFAMILY PROTEIN-RELATED"/>
    <property type="match status" value="1"/>
</dbReference>
<name>A0A7G2FAQ4_ARATH</name>
<dbReference type="PANTHER" id="PTHR31900:SF34">
    <property type="entry name" value="EMB|CAB62440.1-RELATED"/>
    <property type="match status" value="1"/>
</dbReference>
<dbReference type="Proteomes" id="UP000516314">
    <property type="component" value="Chromosome 5"/>
</dbReference>